<evidence type="ECO:0000259" key="2">
    <source>
        <dbReference type="Pfam" id="PF17115"/>
    </source>
</evidence>
<dbReference type="Proteomes" id="UP000176645">
    <property type="component" value="Unassembled WGS sequence"/>
</dbReference>
<dbReference type="InterPro" id="IPR031346">
    <property type="entry name" value="DUF2154_N"/>
</dbReference>
<feature type="transmembrane region" description="Helical" evidence="1">
    <location>
        <begin position="35"/>
        <end position="53"/>
    </location>
</feature>
<feature type="domain" description="DUF2154" evidence="2">
    <location>
        <begin position="101"/>
        <end position="189"/>
    </location>
</feature>
<dbReference type="Pfam" id="PF18917">
    <property type="entry name" value="LiaI-LiaF-like_TM1"/>
    <property type="match status" value="1"/>
</dbReference>
<dbReference type="AlphaFoldDB" id="A0A1G1WI16"/>
<gene>
    <name evidence="4" type="ORF">A2Z42_01615</name>
</gene>
<reference evidence="4 5" key="1">
    <citation type="journal article" date="2016" name="Nat. Commun.">
        <title>Thousands of microbial genomes shed light on interconnected biogeochemical processes in an aquifer system.</title>
        <authorList>
            <person name="Anantharaman K."/>
            <person name="Brown C.T."/>
            <person name="Hug L.A."/>
            <person name="Sharon I."/>
            <person name="Castelle C.J."/>
            <person name="Probst A.J."/>
            <person name="Thomas B.C."/>
            <person name="Singh A."/>
            <person name="Wilkins M.J."/>
            <person name="Karaoz U."/>
            <person name="Brodie E.L."/>
            <person name="Williams K.H."/>
            <person name="Hubbard S.S."/>
            <person name="Banfield J.F."/>
        </authorList>
    </citation>
    <scope>NUCLEOTIDE SEQUENCE [LARGE SCALE GENOMIC DNA]</scope>
</reference>
<keyword evidence="1" id="KW-1133">Transmembrane helix</keyword>
<evidence type="ECO:0000313" key="5">
    <source>
        <dbReference type="Proteomes" id="UP000176645"/>
    </source>
</evidence>
<evidence type="ECO:0000313" key="4">
    <source>
        <dbReference type="EMBL" id="OGY27352.1"/>
    </source>
</evidence>
<dbReference type="Pfam" id="PF17115">
    <property type="entry name" value="Toast_rack_N"/>
    <property type="match status" value="1"/>
</dbReference>
<proteinExistence type="predicted"/>
<accession>A0A1G1WI16</accession>
<keyword evidence="1" id="KW-0812">Transmembrane</keyword>
<sequence>MLGKFKLAPFLLIALGAIFLLNNFGVLPWSIWTNLWKFWPVILILIGVEYLIGQSISLRTTVLLLLLIFLIPIIVAVNPFTKNPLATEELTISEGLASLTRAKIIIDLPATNLNIDSSSASAKLIEGKISYSKAAEKPKISSEKSLGQAILRISQSSISGLPIISSLRNDTNLRLTSQIPLEIQINTGASKERLNLSKLRIDYLEINSQASDLDIIFGDSYSSRARIRTSASTLSIKVPKEMEARIKIDSKVKSLSISDRFKKEGGAYKSTGFDKAFTRLDIEIDSVAGSITIR</sequence>
<evidence type="ECO:0000259" key="3">
    <source>
        <dbReference type="Pfam" id="PF18917"/>
    </source>
</evidence>
<dbReference type="EMBL" id="MHCU01000040">
    <property type="protein sequence ID" value="OGY27352.1"/>
    <property type="molecule type" value="Genomic_DNA"/>
</dbReference>
<feature type="transmembrane region" description="Helical" evidence="1">
    <location>
        <begin position="7"/>
        <end position="29"/>
    </location>
</feature>
<evidence type="ECO:0000256" key="1">
    <source>
        <dbReference type="SAM" id="Phobius"/>
    </source>
</evidence>
<feature type="transmembrane region" description="Helical" evidence="1">
    <location>
        <begin position="60"/>
        <end position="80"/>
    </location>
</feature>
<keyword evidence="1" id="KW-0472">Membrane</keyword>
<evidence type="ECO:0008006" key="6">
    <source>
        <dbReference type="Google" id="ProtNLM"/>
    </source>
</evidence>
<comment type="caution">
    <text evidence="4">The sequence shown here is derived from an EMBL/GenBank/DDBJ whole genome shotgun (WGS) entry which is preliminary data.</text>
</comment>
<name>A0A1G1WI16_9BACT</name>
<protein>
    <recommendedName>
        <fullName evidence="6">DUF5668 domain-containing protein</fullName>
    </recommendedName>
</protein>
<organism evidence="4 5">
    <name type="scientific">Candidatus Woykebacteria bacterium RBG_19FT_COMBO_43_10</name>
    <dbReference type="NCBI Taxonomy" id="1802598"/>
    <lineage>
        <taxon>Bacteria</taxon>
        <taxon>Candidatus Woykeibacteriota</taxon>
    </lineage>
</organism>
<feature type="domain" description="LiaI-LiaF-like transmembrane region" evidence="3">
    <location>
        <begin position="8"/>
        <end position="49"/>
    </location>
</feature>
<dbReference type="InterPro" id="IPR043726">
    <property type="entry name" value="LiaI-LiaF-like_TM1"/>
</dbReference>